<proteinExistence type="predicted"/>
<dbReference type="InterPro" id="IPR050771">
    <property type="entry name" value="Alpha-ketoacid_DH_E1_comp"/>
</dbReference>
<dbReference type="CDD" id="cd02000">
    <property type="entry name" value="TPP_E1_PDC_ADC_BCADC"/>
    <property type="match status" value="1"/>
</dbReference>
<keyword evidence="4" id="KW-1185">Reference proteome</keyword>
<dbReference type="EMBL" id="DVAB01000037">
    <property type="protein sequence ID" value="HIK00765.1"/>
    <property type="molecule type" value="Genomic_DNA"/>
</dbReference>
<dbReference type="InterPro" id="IPR029061">
    <property type="entry name" value="THDP-binding"/>
</dbReference>
<dbReference type="PANTHER" id="PTHR43380">
    <property type="entry name" value="2-OXOISOVALERATE DEHYDROGENASE SUBUNIT ALPHA, MITOCHONDRIAL"/>
    <property type="match status" value="1"/>
</dbReference>
<organism evidence="3 4">
    <name type="scientific">Candidatus Naiadarchaeum limnaeum</name>
    <dbReference type="NCBI Taxonomy" id="2756139"/>
    <lineage>
        <taxon>Archaea</taxon>
        <taxon>Candidatus Undinarchaeota</taxon>
        <taxon>Candidatus Undinarchaeia</taxon>
        <taxon>Candidatus Naiadarchaeales</taxon>
        <taxon>Candidatus Naiadarchaeaceae</taxon>
        <taxon>Candidatus Naiadarchaeum</taxon>
    </lineage>
</organism>
<dbReference type="GO" id="GO:0016624">
    <property type="term" value="F:oxidoreductase activity, acting on the aldehyde or oxo group of donors, disulfide as acceptor"/>
    <property type="evidence" value="ECO:0007669"/>
    <property type="project" value="InterPro"/>
</dbReference>
<keyword evidence="3" id="KW-0670">Pyruvate</keyword>
<gene>
    <name evidence="3" type="primary">pdhA</name>
    <name evidence="3" type="ORF">H1016_04480</name>
</gene>
<dbReference type="Gene3D" id="3.40.50.970">
    <property type="match status" value="1"/>
</dbReference>
<reference evidence="3 4" key="1">
    <citation type="journal article" name="Nat. Commun.">
        <title>Undinarchaeota illuminate DPANN phylogeny and the impact of gene transfer on archaeal evolution.</title>
        <authorList>
            <person name="Dombrowski N."/>
            <person name="Williams T.A."/>
            <person name="Sun J."/>
            <person name="Woodcroft B.J."/>
            <person name="Lee J.H."/>
            <person name="Minh B.Q."/>
            <person name="Rinke C."/>
            <person name="Spang A."/>
        </authorList>
    </citation>
    <scope>NUCLEOTIDE SEQUENCE [LARGE SCALE GENOMIC DNA]</scope>
    <source>
        <strain evidence="3">MAG_bin1129</strain>
    </source>
</reference>
<dbReference type="InterPro" id="IPR017596">
    <property type="entry name" value="PdhA/BkdA"/>
</dbReference>
<dbReference type="SUPFAM" id="SSF52518">
    <property type="entry name" value="Thiamin diphosphate-binding fold (THDP-binding)"/>
    <property type="match status" value="1"/>
</dbReference>
<dbReference type="AlphaFoldDB" id="A0A832V5R9"/>
<keyword evidence="1" id="KW-0560">Oxidoreductase</keyword>
<sequence>MPETTAVKFEVKYLQILDETGKADEKLMPKLSKEQILRMYELMVEGRIFDDILFKLQREGRVLTFAPGKGQEAAQVGSVLAMEKDDWIAPAFRENTAFIALGMPMDVIIQYWGGDERGNKMPDGINSLPVAIPVGGHITHAVGMAWAFKLQKKKSTMVCFFGDGASSKGDFYEGLNMAGVFKAPLVAICQNNQWAISVPVKQQTAAETLAQKAIAFGFEGIKVDGNDVFAMYKATKDALEKVKAGKGPVLIEAYTYRLSDHTTADDAKKYRDPKEVEKWVLKDPIVRLKKYVIEKKLASEAELQKIEGSARKKVDDAVKRAEQIQPAGPTDIFEYTYSKKPWHVQEELEDFKRTYSEKVDR</sequence>
<evidence type="ECO:0000313" key="3">
    <source>
        <dbReference type="EMBL" id="HIK00765.1"/>
    </source>
</evidence>
<protein>
    <submittedName>
        <fullName evidence="3">Pyruvate dehydrogenase (Acetyl-transferring) E1 component subunit alpha</fullName>
    </submittedName>
</protein>
<dbReference type="NCBIfam" id="TIGR03181">
    <property type="entry name" value="PDH_E1_alph_x"/>
    <property type="match status" value="1"/>
</dbReference>
<dbReference type="PANTHER" id="PTHR43380:SF1">
    <property type="entry name" value="2-OXOISOVALERATE DEHYDROGENASE SUBUNIT ALPHA, MITOCHONDRIAL"/>
    <property type="match status" value="1"/>
</dbReference>
<accession>A0A832V5R9</accession>
<dbReference type="GO" id="GO:0044272">
    <property type="term" value="P:sulfur compound biosynthetic process"/>
    <property type="evidence" value="ECO:0007669"/>
    <property type="project" value="UniProtKB-ARBA"/>
</dbReference>
<dbReference type="GO" id="GO:0009083">
    <property type="term" value="P:branched-chain amino acid catabolic process"/>
    <property type="evidence" value="ECO:0007669"/>
    <property type="project" value="TreeGrafter"/>
</dbReference>
<evidence type="ECO:0000259" key="2">
    <source>
        <dbReference type="Pfam" id="PF00676"/>
    </source>
</evidence>
<dbReference type="Pfam" id="PF00676">
    <property type="entry name" value="E1_dh"/>
    <property type="match status" value="1"/>
</dbReference>
<dbReference type="InterPro" id="IPR001017">
    <property type="entry name" value="DH_E1"/>
</dbReference>
<feature type="domain" description="Dehydrogenase E1 component" evidence="2">
    <location>
        <begin position="41"/>
        <end position="325"/>
    </location>
</feature>
<name>A0A832V5R9_9ARCH</name>
<comment type="caution">
    <text evidence="3">The sequence shown here is derived from an EMBL/GenBank/DDBJ whole genome shotgun (WGS) entry which is preliminary data.</text>
</comment>
<evidence type="ECO:0000313" key="4">
    <source>
        <dbReference type="Proteomes" id="UP000646946"/>
    </source>
</evidence>
<dbReference type="Proteomes" id="UP000646946">
    <property type="component" value="Unassembled WGS sequence"/>
</dbReference>
<evidence type="ECO:0000256" key="1">
    <source>
        <dbReference type="ARBA" id="ARBA00023002"/>
    </source>
</evidence>